<proteinExistence type="inferred from homology"/>
<evidence type="ECO:0008006" key="5">
    <source>
        <dbReference type="Google" id="ProtNLM"/>
    </source>
</evidence>
<evidence type="ECO:0000313" key="4">
    <source>
        <dbReference type="Proteomes" id="UP000315295"/>
    </source>
</evidence>
<evidence type="ECO:0000313" key="3">
    <source>
        <dbReference type="EMBL" id="TQE09306.1"/>
    </source>
</evidence>
<feature type="compositionally biased region" description="Polar residues" evidence="2">
    <location>
        <begin position="354"/>
        <end position="366"/>
    </location>
</feature>
<dbReference type="FunFam" id="1.20.1260.60:FF:000002">
    <property type="entry name" value="Vacuolar protein sorting-associated protein IST1"/>
    <property type="match status" value="1"/>
</dbReference>
<dbReference type="Proteomes" id="UP000315295">
    <property type="component" value="Unassembled WGS sequence"/>
</dbReference>
<evidence type="ECO:0000256" key="2">
    <source>
        <dbReference type="SAM" id="MobiDB-lite"/>
    </source>
</evidence>
<dbReference type="STRING" id="106549.A0A540NE66"/>
<comment type="similarity">
    <text evidence="1">Belongs to the IST1 family.</text>
</comment>
<reference evidence="3 4" key="1">
    <citation type="journal article" date="2019" name="G3 (Bethesda)">
        <title>Sequencing of a Wild Apple (Malus baccata) Genome Unravels the Differences Between Cultivated and Wild Apple Species Regarding Disease Resistance and Cold Tolerance.</title>
        <authorList>
            <person name="Chen X."/>
        </authorList>
    </citation>
    <scope>NUCLEOTIDE SEQUENCE [LARGE SCALE GENOMIC DNA]</scope>
    <source>
        <strain evidence="4">cv. Shandingzi</strain>
        <tissue evidence="3">Leaves</tissue>
    </source>
</reference>
<evidence type="ECO:0000256" key="1">
    <source>
        <dbReference type="ARBA" id="ARBA00005536"/>
    </source>
</evidence>
<sequence>MGRKLDALLGRSHKKFKNTSKFKPTLNLALSRLAVLKKQRQAKCSQARSDVFQLLQQGHQDRALLRVGHVINEQNMLDVFVMIEGYCNLVIERVHLIEQERECPDELREATSSLLYAASRCGDFPELQEIRAVLTARFGKEFAARAIEVRNNCGVNLTMMQKLSTRMPVLEVRMKVLKEIAAENNIVLKLEETSSVYTEDKSDVNKAGSSGMGPADNVQASAEETGNDDRFSGSIKPRKYKDVADAAQAAFESAAYAADAARAAVQLSRSESQDPDDQNSPGSKRGKLSDRYESFKSLSESQHEQNRGELKRSTSSSSLDSDGDEVIPMSSDAVGQADLLGKDIVFDESESDNEPNTTPSSHNQIPSRFRSGLKAESRLEYPAAHVTGGSGRQSPPRLNIEKGPFSLRTRRVRGF</sequence>
<dbReference type="EMBL" id="VIEB01000059">
    <property type="protein sequence ID" value="TQE09306.1"/>
    <property type="molecule type" value="Genomic_DNA"/>
</dbReference>
<organism evidence="3 4">
    <name type="scientific">Malus baccata</name>
    <name type="common">Siberian crab apple</name>
    <name type="synonym">Pyrus baccata</name>
    <dbReference type="NCBI Taxonomy" id="106549"/>
    <lineage>
        <taxon>Eukaryota</taxon>
        <taxon>Viridiplantae</taxon>
        <taxon>Streptophyta</taxon>
        <taxon>Embryophyta</taxon>
        <taxon>Tracheophyta</taxon>
        <taxon>Spermatophyta</taxon>
        <taxon>Magnoliopsida</taxon>
        <taxon>eudicotyledons</taxon>
        <taxon>Gunneridae</taxon>
        <taxon>Pentapetalae</taxon>
        <taxon>rosids</taxon>
        <taxon>fabids</taxon>
        <taxon>Rosales</taxon>
        <taxon>Rosaceae</taxon>
        <taxon>Amygdaloideae</taxon>
        <taxon>Maleae</taxon>
        <taxon>Malus</taxon>
    </lineage>
</organism>
<dbReference type="GO" id="GO:0015031">
    <property type="term" value="P:protein transport"/>
    <property type="evidence" value="ECO:0007669"/>
    <property type="project" value="InterPro"/>
</dbReference>
<gene>
    <name evidence="3" type="ORF">C1H46_005042</name>
</gene>
<accession>A0A540NE66</accession>
<name>A0A540NE66_MALBA</name>
<comment type="caution">
    <text evidence="3">The sequence shown here is derived from an EMBL/GenBank/DDBJ whole genome shotgun (WGS) entry which is preliminary data.</text>
</comment>
<feature type="region of interest" description="Disordered" evidence="2">
    <location>
        <begin position="266"/>
        <end position="415"/>
    </location>
</feature>
<dbReference type="AlphaFoldDB" id="A0A540NE66"/>
<dbReference type="PANTHER" id="PTHR12161:SF16">
    <property type="entry name" value="REGULATOR OF VPS4 ACTIVITY IN THE MVB PATHWAY PROTEIN"/>
    <property type="match status" value="1"/>
</dbReference>
<keyword evidence="4" id="KW-1185">Reference proteome</keyword>
<protein>
    <recommendedName>
        <fullName evidence="5">IST1-like protein</fullName>
    </recommendedName>
</protein>
<dbReference type="PANTHER" id="PTHR12161">
    <property type="entry name" value="IST1 FAMILY MEMBER"/>
    <property type="match status" value="1"/>
</dbReference>
<dbReference type="InterPro" id="IPR005061">
    <property type="entry name" value="Ist1"/>
</dbReference>
<dbReference type="InterPro" id="IPR042277">
    <property type="entry name" value="IST1-like"/>
</dbReference>
<feature type="compositionally biased region" description="Basic and acidic residues" evidence="2">
    <location>
        <begin position="301"/>
        <end position="312"/>
    </location>
</feature>
<dbReference type="Gene3D" id="1.20.1260.60">
    <property type="entry name" value="Vacuolar protein sorting-associated protein Ist1"/>
    <property type="match status" value="1"/>
</dbReference>
<feature type="region of interest" description="Disordered" evidence="2">
    <location>
        <begin position="198"/>
        <end position="235"/>
    </location>
</feature>
<dbReference type="Pfam" id="PF03398">
    <property type="entry name" value="Ist1"/>
    <property type="match status" value="1"/>
</dbReference>